<evidence type="ECO:0000256" key="6">
    <source>
        <dbReference type="ARBA" id="ARBA00022927"/>
    </source>
</evidence>
<dbReference type="InterPro" id="IPR023060">
    <property type="entry name" value="YidC/YidC1/YidC2_Firmicutes"/>
</dbReference>
<keyword evidence="9" id="KW-0564">Palmitate</keyword>
<dbReference type="CDD" id="cd20070">
    <property type="entry name" value="5TM_YidC_Alb3"/>
    <property type="match status" value="1"/>
</dbReference>
<dbReference type="Pfam" id="PF02096">
    <property type="entry name" value="60KD_IMP"/>
    <property type="match status" value="1"/>
</dbReference>
<feature type="domain" description="Membrane insertase YidC/Oxa/ALB C-terminal" evidence="13">
    <location>
        <begin position="69"/>
        <end position="257"/>
    </location>
</feature>
<gene>
    <name evidence="12" type="primary">yidC</name>
    <name evidence="14" type="ORF">FHS18_004917</name>
</gene>
<reference evidence="14 15" key="1">
    <citation type="submission" date="2020-08" db="EMBL/GenBank/DDBJ databases">
        <title>Genomic Encyclopedia of Type Strains, Phase III (KMG-III): the genomes of soil and plant-associated and newly described type strains.</title>
        <authorList>
            <person name="Whitman W."/>
        </authorList>
    </citation>
    <scope>NUCLEOTIDE SEQUENCE [LARGE SCALE GENOMIC DNA]</scope>
    <source>
        <strain evidence="14 15">CECT 5862</strain>
    </source>
</reference>
<dbReference type="InterPro" id="IPR028055">
    <property type="entry name" value="YidC/Oxa/ALB_C"/>
</dbReference>
<evidence type="ECO:0000256" key="8">
    <source>
        <dbReference type="ARBA" id="ARBA00023136"/>
    </source>
</evidence>
<keyword evidence="8 12" id="KW-0472">Membrane</keyword>
<name>A0A7W5B1P2_9BACL</name>
<dbReference type="EMBL" id="JACHXK010000014">
    <property type="protein sequence ID" value="MBB3112815.1"/>
    <property type="molecule type" value="Genomic_DNA"/>
</dbReference>
<dbReference type="Proteomes" id="UP000570361">
    <property type="component" value="Unassembled WGS sequence"/>
</dbReference>
<feature type="transmembrane region" description="Helical" evidence="12">
    <location>
        <begin position="211"/>
        <end position="231"/>
    </location>
</feature>
<keyword evidence="2 12" id="KW-0813">Transport</keyword>
<feature type="transmembrane region" description="Helical" evidence="12">
    <location>
        <begin position="144"/>
        <end position="165"/>
    </location>
</feature>
<comment type="similarity">
    <text evidence="12">Belongs to the OXA1/ALB3/YidC family. Type 2 subfamily.</text>
</comment>
<proteinExistence type="inferred from homology"/>
<keyword evidence="4 12" id="KW-0812">Transmembrane</keyword>
<evidence type="ECO:0000256" key="1">
    <source>
        <dbReference type="ARBA" id="ARBA00004651"/>
    </source>
</evidence>
<protein>
    <recommendedName>
        <fullName evidence="12">Membrane protein insertase YidC</fullName>
    </recommendedName>
    <alternativeName>
        <fullName evidence="12">Foldase YidC</fullName>
    </alternativeName>
    <alternativeName>
        <fullName evidence="12">Membrane integrase YidC</fullName>
    </alternativeName>
    <alternativeName>
        <fullName evidence="12">Membrane protein YidC</fullName>
    </alternativeName>
</protein>
<comment type="caution">
    <text evidence="14">The sequence shown here is derived from an EMBL/GenBank/DDBJ whole genome shotgun (WGS) entry which is preliminary data.</text>
</comment>
<evidence type="ECO:0000256" key="11">
    <source>
        <dbReference type="ARBA" id="ARBA00023288"/>
    </source>
</evidence>
<keyword evidence="6 12" id="KW-0653">Protein transport</keyword>
<dbReference type="InterPro" id="IPR001708">
    <property type="entry name" value="YidC/ALB3/OXA1/COX18"/>
</dbReference>
<dbReference type="PRINTS" id="PR00701">
    <property type="entry name" value="60KDINNERMP"/>
</dbReference>
<keyword evidence="10 12" id="KW-0143">Chaperone</keyword>
<dbReference type="HAMAP" id="MF_01811">
    <property type="entry name" value="YidC_type2"/>
    <property type="match status" value="1"/>
</dbReference>
<keyword evidence="5 12" id="KW-0732">Signal</keyword>
<evidence type="ECO:0000256" key="2">
    <source>
        <dbReference type="ARBA" id="ARBA00022448"/>
    </source>
</evidence>
<dbReference type="GO" id="GO:0015031">
    <property type="term" value="P:protein transport"/>
    <property type="evidence" value="ECO:0007669"/>
    <property type="project" value="UniProtKB-KW"/>
</dbReference>
<comment type="function">
    <text evidence="12">Required for the insertion and/or proper folding and/or complex formation of integral membrane proteins into the membrane. Involved in integration of membrane proteins that insert both dependently and independently of the Sec translocase complex, as well as at least some lipoproteins.</text>
</comment>
<dbReference type="PANTHER" id="PTHR12428">
    <property type="entry name" value="OXA1"/>
    <property type="match status" value="1"/>
</dbReference>
<dbReference type="PROSITE" id="PS51257">
    <property type="entry name" value="PROKAR_LIPOPROTEIN"/>
    <property type="match status" value="1"/>
</dbReference>
<evidence type="ECO:0000256" key="10">
    <source>
        <dbReference type="ARBA" id="ARBA00023186"/>
    </source>
</evidence>
<dbReference type="NCBIfam" id="TIGR03592">
    <property type="entry name" value="yidC_oxa1_cterm"/>
    <property type="match status" value="1"/>
</dbReference>
<comment type="subcellular location">
    <subcellularLocation>
        <location evidence="1 12">Cell membrane</location>
        <topology evidence="1 12">Multi-pass membrane protein</topology>
    </subcellularLocation>
</comment>
<dbReference type="InterPro" id="IPR047196">
    <property type="entry name" value="YidC_ALB_C"/>
</dbReference>
<keyword evidence="3 12" id="KW-1003">Cell membrane</keyword>
<evidence type="ECO:0000256" key="7">
    <source>
        <dbReference type="ARBA" id="ARBA00022989"/>
    </source>
</evidence>
<organism evidence="14 15">
    <name type="scientific">Paenibacillus phyllosphaerae</name>
    <dbReference type="NCBI Taxonomy" id="274593"/>
    <lineage>
        <taxon>Bacteria</taxon>
        <taxon>Bacillati</taxon>
        <taxon>Bacillota</taxon>
        <taxon>Bacilli</taxon>
        <taxon>Bacillales</taxon>
        <taxon>Paenibacillaceae</taxon>
        <taxon>Paenibacillus</taxon>
    </lineage>
</organism>
<feature type="transmembrane region" description="Helical" evidence="12">
    <location>
        <begin position="64"/>
        <end position="89"/>
    </location>
</feature>
<dbReference type="GO" id="GO:0005886">
    <property type="term" value="C:plasma membrane"/>
    <property type="evidence" value="ECO:0007669"/>
    <property type="project" value="UniProtKB-SubCell"/>
</dbReference>
<evidence type="ECO:0000313" key="14">
    <source>
        <dbReference type="EMBL" id="MBB3112815.1"/>
    </source>
</evidence>
<evidence type="ECO:0000256" key="9">
    <source>
        <dbReference type="ARBA" id="ARBA00023139"/>
    </source>
</evidence>
<evidence type="ECO:0000256" key="4">
    <source>
        <dbReference type="ARBA" id="ARBA00022692"/>
    </source>
</evidence>
<evidence type="ECO:0000259" key="13">
    <source>
        <dbReference type="Pfam" id="PF02096"/>
    </source>
</evidence>
<keyword evidence="15" id="KW-1185">Reference proteome</keyword>
<evidence type="ECO:0000256" key="5">
    <source>
        <dbReference type="ARBA" id="ARBA00022729"/>
    </source>
</evidence>
<evidence type="ECO:0000313" key="15">
    <source>
        <dbReference type="Proteomes" id="UP000570361"/>
    </source>
</evidence>
<keyword evidence="7 12" id="KW-1133">Transmembrane helix</keyword>
<keyword evidence="11 12" id="KW-0449">Lipoprotein</keyword>
<evidence type="ECO:0000256" key="3">
    <source>
        <dbReference type="ARBA" id="ARBA00022475"/>
    </source>
</evidence>
<sequence length="278" mass="30809">MKKNDVFAAFTTNRRLLVILALFGLLLLSGCGMNQSTIDSSTPGLFNHYVIYPLSWCIQELASFLQGSYGLAVMAVTVIIRIVLLPLFLRQYRSQMAMRQKMSVLQPELKALQEKYKGKTDAESRQKLQQETMQLYSKHQVNPLAMGCLPMLIQLPILSGLYSAIKLTPEVASHSFLWFKLGSTDIVLPILAAVVYFVQFKVSQRTVDQKLTGPMAMMGFLSPIMMAVFAFSAPAAISLYWVTGGLFMIAQTLLMQRLYPVKGAAPIEAGGQAVVKTP</sequence>
<dbReference type="GO" id="GO:0032977">
    <property type="term" value="F:membrane insertase activity"/>
    <property type="evidence" value="ECO:0007669"/>
    <property type="project" value="InterPro"/>
</dbReference>
<dbReference type="GO" id="GO:0051205">
    <property type="term" value="P:protein insertion into membrane"/>
    <property type="evidence" value="ECO:0007669"/>
    <property type="project" value="TreeGrafter"/>
</dbReference>
<dbReference type="PANTHER" id="PTHR12428:SF65">
    <property type="entry name" value="CYTOCHROME C OXIDASE ASSEMBLY PROTEIN COX18, MITOCHONDRIAL"/>
    <property type="match status" value="1"/>
</dbReference>
<accession>A0A7W5B1P2</accession>
<evidence type="ECO:0000256" key="12">
    <source>
        <dbReference type="HAMAP-Rule" id="MF_01811"/>
    </source>
</evidence>
<dbReference type="AlphaFoldDB" id="A0A7W5B1P2"/>
<feature type="transmembrane region" description="Helical" evidence="12">
    <location>
        <begin position="177"/>
        <end position="199"/>
    </location>
</feature>